<dbReference type="FunFam" id="1.10.357.140:FF:000007">
    <property type="entry name" value="1,4-dihydroxy-2-naphthoate octaprenyltransferase"/>
    <property type="match status" value="1"/>
</dbReference>
<feature type="transmembrane region" description="Helical" evidence="8">
    <location>
        <begin position="217"/>
        <end position="239"/>
    </location>
</feature>
<keyword evidence="7 8" id="KW-0472">Membrane</keyword>
<dbReference type="InterPro" id="IPR026046">
    <property type="entry name" value="UBIAD1"/>
</dbReference>
<feature type="transmembrane region" description="Helical" evidence="8">
    <location>
        <begin position="147"/>
        <end position="168"/>
    </location>
</feature>
<dbReference type="NCBIfam" id="TIGR00751">
    <property type="entry name" value="menA"/>
    <property type="match status" value="1"/>
</dbReference>
<sequence>MTKEQKKVFDIWWRLLRPHTLSAAFIPVFIGTVLALEITSIHFGLFGAMLLASILIQAATNMFNEYFDFKRGLDTKDSIGIGGTIVRDKVKPEIVLNLAFIFLGVATLLGVYICMMSSWWLAVVGLISMSVGYLYTGGPYPIAYTPFGELVSGLFMGLLIISISFFIQTDMVNLKTILISVPTSILIGAILMANNLRDFDGDKEKGRRTLVIILGKINGIRFFTGMFVATYVFLLLLIFLNFASWWSMLVVLTIPTAIKAVKGFIGKSKPIEMMPAMKLTAKTNIQFGFLLGLSIIISHYI</sequence>
<keyword evidence="5 8" id="KW-0812">Transmembrane</keyword>
<feature type="transmembrane region" description="Helical" evidence="8">
    <location>
        <begin position="119"/>
        <end position="135"/>
    </location>
</feature>
<dbReference type="InterPro" id="IPR004657">
    <property type="entry name" value="MenA"/>
</dbReference>
<dbReference type="GO" id="GO:0005886">
    <property type="term" value="C:plasma membrane"/>
    <property type="evidence" value="ECO:0007669"/>
    <property type="project" value="UniProtKB-SubCell"/>
</dbReference>
<evidence type="ECO:0000256" key="3">
    <source>
        <dbReference type="ARBA" id="ARBA00022475"/>
    </source>
</evidence>
<dbReference type="InterPro" id="IPR000537">
    <property type="entry name" value="UbiA_prenyltransferase"/>
</dbReference>
<feature type="transmembrane region" description="Helical" evidence="8">
    <location>
        <begin position="283"/>
        <end position="300"/>
    </location>
</feature>
<evidence type="ECO:0000256" key="7">
    <source>
        <dbReference type="ARBA" id="ARBA00023136"/>
    </source>
</evidence>
<keyword evidence="11" id="KW-1185">Reference proteome</keyword>
<gene>
    <name evidence="8" type="primary">menA</name>
    <name evidence="10" type="ORF">SAMN00017405_2165</name>
</gene>
<comment type="similarity">
    <text evidence="8">Belongs to the MenA family. Type 1 subfamily.</text>
</comment>
<evidence type="ECO:0000256" key="2">
    <source>
        <dbReference type="ARBA" id="ARBA00022428"/>
    </source>
</evidence>
<dbReference type="PIRSF" id="PIRSF005355">
    <property type="entry name" value="UBIAD1"/>
    <property type="match status" value="1"/>
</dbReference>
<evidence type="ECO:0000256" key="8">
    <source>
        <dbReference type="HAMAP-Rule" id="MF_01937"/>
    </source>
</evidence>
<evidence type="ECO:0000256" key="6">
    <source>
        <dbReference type="ARBA" id="ARBA00022989"/>
    </source>
</evidence>
<dbReference type="GO" id="GO:0046428">
    <property type="term" value="F:1,4-dihydroxy-2-naphthoate polyprenyltransferase activity"/>
    <property type="evidence" value="ECO:0007669"/>
    <property type="project" value="UniProtKB-UniRule"/>
</dbReference>
<dbReference type="PANTHER" id="PTHR13929">
    <property type="entry name" value="1,4-DIHYDROXY-2-NAPHTHOATE OCTAPRENYLTRANSFERASE"/>
    <property type="match status" value="1"/>
</dbReference>
<comment type="pathway">
    <text evidence="8">Quinol/quinone metabolism; menaquinone biosynthesis; menaquinol from 1,4-dihydroxy-2-naphthoate: step 1/2.</text>
</comment>
<dbReference type="InterPro" id="IPR044878">
    <property type="entry name" value="UbiA_sf"/>
</dbReference>
<comment type="catalytic activity">
    <reaction evidence="8">
        <text>an all-trans-polyprenyl diphosphate + 1,4-dihydroxy-2-naphthoate + H(+) = a 2-demethylmenaquinol + CO2 + diphosphate</text>
        <dbReference type="Rhea" id="RHEA:26478"/>
        <dbReference type="Rhea" id="RHEA-COMP:9563"/>
        <dbReference type="Rhea" id="RHEA-COMP:9564"/>
        <dbReference type="ChEBI" id="CHEBI:11173"/>
        <dbReference type="ChEBI" id="CHEBI:15378"/>
        <dbReference type="ChEBI" id="CHEBI:16526"/>
        <dbReference type="ChEBI" id="CHEBI:33019"/>
        <dbReference type="ChEBI" id="CHEBI:55437"/>
        <dbReference type="ChEBI" id="CHEBI:58914"/>
        <dbReference type="EC" id="2.5.1.74"/>
    </reaction>
</comment>
<organism evidence="10 11">
    <name type="scientific">Desulfonispora thiosulfatigenes DSM 11270</name>
    <dbReference type="NCBI Taxonomy" id="656914"/>
    <lineage>
        <taxon>Bacteria</taxon>
        <taxon>Bacillati</taxon>
        <taxon>Bacillota</taxon>
        <taxon>Clostridia</taxon>
        <taxon>Eubacteriales</taxon>
        <taxon>Peptococcaceae</taxon>
        <taxon>Desulfonispora</taxon>
    </lineage>
</organism>
<dbReference type="RefSeq" id="WP_084052121.1">
    <property type="nucleotide sequence ID" value="NZ_FWWT01000007.1"/>
</dbReference>
<dbReference type="Pfam" id="PF01040">
    <property type="entry name" value="UbiA"/>
    <property type="match status" value="1"/>
</dbReference>
<name>A0A1W1UKN2_DESTI</name>
<dbReference type="Proteomes" id="UP000192731">
    <property type="component" value="Unassembled WGS sequence"/>
</dbReference>
<dbReference type="HAMAP" id="MF_01937">
    <property type="entry name" value="MenA_1"/>
    <property type="match status" value="1"/>
</dbReference>
<dbReference type="GO" id="GO:0042371">
    <property type="term" value="P:vitamin K biosynthetic process"/>
    <property type="evidence" value="ECO:0007669"/>
    <property type="project" value="TreeGrafter"/>
</dbReference>
<keyword evidence="6 8" id="KW-1133">Transmembrane helix</keyword>
<dbReference type="PANTHER" id="PTHR13929:SF0">
    <property type="entry name" value="UBIA PRENYLTRANSFERASE DOMAIN-CONTAINING PROTEIN 1"/>
    <property type="match status" value="1"/>
</dbReference>
<feature type="transmembrane region" description="Helical" evidence="8">
    <location>
        <begin position="45"/>
        <end position="63"/>
    </location>
</feature>
<keyword evidence="3 8" id="KW-1003">Cell membrane</keyword>
<accession>A0A1W1UKN2</accession>
<keyword evidence="4 8" id="KW-0808">Transferase</keyword>
<proteinExistence type="inferred from homology"/>
<dbReference type="OrthoDB" id="9767568at2"/>
<dbReference type="STRING" id="656914.SAMN00017405_2165"/>
<dbReference type="NCBIfam" id="NF004749">
    <property type="entry name" value="PRK06080.1-1"/>
    <property type="match status" value="1"/>
</dbReference>
<keyword evidence="2 8" id="KW-0474">Menaquinone biosynthesis</keyword>
<dbReference type="GO" id="GO:0009234">
    <property type="term" value="P:menaquinone biosynthetic process"/>
    <property type="evidence" value="ECO:0007669"/>
    <property type="project" value="UniProtKB-UniRule"/>
</dbReference>
<feature type="transmembrane region" description="Helical" evidence="8">
    <location>
        <begin position="21"/>
        <end position="39"/>
    </location>
</feature>
<evidence type="ECO:0000313" key="11">
    <source>
        <dbReference type="Proteomes" id="UP000192731"/>
    </source>
</evidence>
<feature type="transmembrane region" description="Helical" evidence="8">
    <location>
        <begin position="174"/>
        <end position="196"/>
    </location>
</feature>
<dbReference type="AlphaFoldDB" id="A0A1W1UKN2"/>
<evidence type="ECO:0000256" key="9">
    <source>
        <dbReference type="NCBIfam" id="TIGR00751"/>
    </source>
</evidence>
<feature type="transmembrane region" description="Helical" evidence="8">
    <location>
        <begin position="94"/>
        <end position="113"/>
    </location>
</feature>
<dbReference type="UniPathway" id="UPA00079">
    <property type="reaction ID" value="UER00168"/>
</dbReference>
<comment type="subcellular location">
    <subcellularLocation>
        <location evidence="8">Cell membrane</location>
        <topology evidence="8">Multi-pass membrane protein</topology>
    </subcellularLocation>
    <subcellularLocation>
        <location evidence="1">Membrane</location>
        <topology evidence="1">Multi-pass membrane protein</topology>
    </subcellularLocation>
</comment>
<dbReference type="CDD" id="cd13962">
    <property type="entry name" value="PT_UbiA_UBIAD1"/>
    <property type="match status" value="1"/>
</dbReference>
<dbReference type="EC" id="2.5.1.74" evidence="8 9"/>
<dbReference type="Gene3D" id="1.10.357.140">
    <property type="entry name" value="UbiA prenyltransferase"/>
    <property type="match status" value="1"/>
</dbReference>
<protein>
    <recommendedName>
        <fullName evidence="8 9">1,4-dihydroxy-2-naphthoate octaprenyltransferase</fullName>
        <shortName evidence="8">DHNA-octaprenyltransferase</shortName>
        <ecNumber evidence="8 9">2.5.1.74</ecNumber>
    </recommendedName>
</protein>
<evidence type="ECO:0000256" key="1">
    <source>
        <dbReference type="ARBA" id="ARBA00004141"/>
    </source>
</evidence>
<evidence type="ECO:0000313" key="10">
    <source>
        <dbReference type="EMBL" id="SMB81685.1"/>
    </source>
</evidence>
<dbReference type="EMBL" id="FWWT01000007">
    <property type="protein sequence ID" value="SMB81685.1"/>
    <property type="molecule type" value="Genomic_DNA"/>
</dbReference>
<feature type="transmembrane region" description="Helical" evidence="8">
    <location>
        <begin position="245"/>
        <end position="262"/>
    </location>
</feature>
<reference evidence="10 11" key="1">
    <citation type="submission" date="2017-04" db="EMBL/GenBank/DDBJ databases">
        <authorList>
            <person name="Afonso C.L."/>
            <person name="Miller P.J."/>
            <person name="Scott M.A."/>
            <person name="Spackman E."/>
            <person name="Goraichik I."/>
            <person name="Dimitrov K.M."/>
            <person name="Suarez D.L."/>
            <person name="Swayne D.E."/>
        </authorList>
    </citation>
    <scope>NUCLEOTIDE SEQUENCE [LARGE SCALE GENOMIC DNA]</scope>
    <source>
        <strain evidence="10 11">DSM 11270</strain>
    </source>
</reference>
<evidence type="ECO:0000256" key="5">
    <source>
        <dbReference type="ARBA" id="ARBA00022692"/>
    </source>
</evidence>
<comment type="function">
    <text evidence="8">Conversion of 1,4-dihydroxy-2-naphthoate (DHNA) to demethylmenaquinone (DMK).</text>
</comment>
<evidence type="ECO:0000256" key="4">
    <source>
        <dbReference type="ARBA" id="ARBA00022679"/>
    </source>
</evidence>